<evidence type="ECO:0008006" key="3">
    <source>
        <dbReference type="Google" id="ProtNLM"/>
    </source>
</evidence>
<evidence type="ECO:0000256" key="1">
    <source>
        <dbReference type="SAM" id="Phobius"/>
    </source>
</evidence>
<feature type="transmembrane region" description="Helical" evidence="1">
    <location>
        <begin position="70"/>
        <end position="88"/>
    </location>
</feature>
<sequence>MEFEDMKMIWDSQNNEPLYAINQEALHKRIQDKGRSVTRLLNKSDLIMMGVNLFVGIFLIADAFREISESYEYVLPILYIAFFFYGIYRRYARRQEVGIFEPTILGDLEKAIWQIDYLIKQAREMIWWYLLPLLLVASVTILLNSTSLRSVVLAIVLTLVLVPASYFGSRWEVAKWYAPKKRELESLRETLLSAEDRS</sequence>
<dbReference type="EMBL" id="UOEU01000989">
    <property type="protein sequence ID" value="VAW42950.1"/>
    <property type="molecule type" value="Genomic_DNA"/>
</dbReference>
<gene>
    <name evidence="2" type="ORF">MNBD_CHLOROFLEXI01-2492</name>
</gene>
<accession>A0A3B0VR75</accession>
<organism evidence="2">
    <name type="scientific">hydrothermal vent metagenome</name>
    <dbReference type="NCBI Taxonomy" id="652676"/>
    <lineage>
        <taxon>unclassified sequences</taxon>
        <taxon>metagenomes</taxon>
        <taxon>ecological metagenomes</taxon>
    </lineage>
</organism>
<keyword evidence="1" id="KW-0812">Transmembrane</keyword>
<feature type="transmembrane region" description="Helical" evidence="1">
    <location>
        <begin position="126"/>
        <end position="144"/>
    </location>
</feature>
<reference evidence="2" key="1">
    <citation type="submission" date="2018-06" db="EMBL/GenBank/DDBJ databases">
        <authorList>
            <person name="Zhirakovskaya E."/>
        </authorList>
    </citation>
    <scope>NUCLEOTIDE SEQUENCE</scope>
</reference>
<keyword evidence="1" id="KW-0472">Membrane</keyword>
<feature type="transmembrane region" description="Helical" evidence="1">
    <location>
        <begin position="150"/>
        <end position="168"/>
    </location>
</feature>
<feature type="transmembrane region" description="Helical" evidence="1">
    <location>
        <begin position="46"/>
        <end position="64"/>
    </location>
</feature>
<protein>
    <recommendedName>
        <fullName evidence="3">Integral membrane protein</fullName>
    </recommendedName>
</protein>
<keyword evidence="1" id="KW-1133">Transmembrane helix</keyword>
<name>A0A3B0VR75_9ZZZZ</name>
<evidence type="ECO:0000313" key="2">
    <source>
        <dbReference type="EMBL" id="VAW42950.1"/>
    </source>
</evidence>
<proteinExistence type="predicted"/>
<dbReference type="AlphaFoldDB" id="A0A3B0VR75"/>